<dbReference type="OrthoDB" id="6152580at2759"/>
<comment type="caution">
    <text evidence="2">The sequence shown here is derived from an EMBL/GenBank/DDBJ whole genome shotgun (WGS) entry which is preliminary data.</text>
</comment>
<feature type="region of interest" description="Disordered" evidence="1">
    <location>
        <begin position="133"/>
        <end position="153"/>
    </location>
</feature>
<evidence type="ECO:0000313" key="2">
    <source>
        <dbReference type="EMBL" id="KAF7255006.1"/>
    </source>
</evidence>
<dbReference type="AlphaFoldDB" id="A0A8S9YNK8"/>
<feature type="non-terminal residue" evidence="2">
    <location>
        <position position="1"/>
    </location>
</feature>
<accession>A0A8S9YNK8</accession>
<proteinExistence type="predicted"/>
<organism evidence="2 3">
    <name type="scientific">Paragonimus skrjabini miyazakii</name>
    <dbReference type="NCBI Taxonomy" id="59628"/>
    <lineage>
        <taxon>Eukaryota</taxon>
        <taxon>Metazoa</taxon>
        <taxon>Spiralia</taxon>
        <taxon>Lophotrochozoa</taxon>
        <taxon>Platyhelminthes</taxon>
        <taxon>Trematoda</taxon>
        <taxon>Digenea</taxon>
        <taxon>Plagiorchiida</taxon>
        <taxon>Troglotremata</taxon>
        <taxon>Troglotrematidae</taxon>
        <taxon>Paragonimus</taxon>
    </lineage>
</organism>
<reference evidence="2" key="1">
    <citation type="submission" date="2019-07" db="EMBL/GenBank/DDBJ databases">
        <title>Annotation for the trematode Paragonimus miyazaki's.</title>
        <authorList>
            <person name="Choi Y.-J."/>
        </authorList>
    </citation>
    <scope>NUCLEOTIDE SEQUENCE</scope>
    <source>
        <strain evidence="2">Japan</strain>
    </source>
</reference>
<name>A0A8S9YNK8_9TREM</name>
<gene>
    <name evidence="2" type="ORF">EG68_08488</name>
</gene>
<evidence type="ECO:0000313" key="3">
    <source>
        <dbReference type="Proteomes" id="UP000822476"/>
    </source>
</evidence>
<evidence type="ECO:0000256" key="1">
    <source>
        <dbReference type="SAM" id="MobiDB-lite"/>
    </source>
</evidence>
<feature type="region of interest" description="Disordered" evidence="1">
    <location>
        <begin position="193"/>
        <end position="216"/>
    </location>
</feature>
<dbReference type="Proteomes" id="UP000822476">
    <property type="component" value="Unassembled WGS sequence"/>
</dbReference>
<keyword evidence="3" id="KW-1185">Reference proteome</keyword>
<feature type="compositionally biased region" description="Basic and acidic residues" evidence="1">
    <location>
        <begin position="134"/>
        <end position="144"/>
    </location>
</feature>
<protein>
    <submittedName>
        <fullName evidence="2">Uncharacterized protein</fullName>
    </submittedName>
</protein>
<dbReference type="EMBL" id="JTDE01004414">
    <property type="protein sequence ID" value="KAF7255006.1"/>
    <property type="molecule type" value="Genomic_DNA"/>
</dbReference>
<sequence length="260" mass="29428">KSIPASQWPLIGRTRQTNIGATGFGQFSSFPARLHTKVGWMLGSSKTDLFRKPIEQVNAQNGPKQRGQNTKKITLSTPTSANHTQVSPVSVIPPWATDRVETVSLRVTRNAPTETPDTERRVRPPLISAYRGEMPQRSKSHSELDGGTSRPYRKGVFQVNTSTRNQAPYYIINPEWMSEAMTIQRLGLIPRRTQTVSTSKPSRKKNDCSNNVRRTEHDARRSNIVCDKTQSPTYNRCQSVPARAVNPITWEPWNNERRHV</sequence>